<proteinExistence type="predicted"/>
<dbReference type="PANTHER" id="PTHR22950:SF702">
    <property type="entry name" value="AMINO ACID TRANSPORTER PROTEIN"/>
    <property type="match status" value="1"/>
</dbReference>
<feature type="transmembrane region" description="Helical" evidence="6">
    <location>
        <begin position="172"/>
        <end position="191"/>
    </location>
</feature>
<accession>A0ABQ9YC43</accession>
<feature type="transmembrane region" description="Helical" evidence="6">
    <location>
        <begin position="53"/>
        <end position="76"/>
    </location>
</feature>
<gene>
    <name evidence="8" type="ORF">BLNAU_3942</name>
</gene>
<feature type="transmembrane region" description="Helical" evidence="6">
    <location>
        <begin position="396"/>
        <end position="417"/>
    </location>
</feature>
<sequence>MTDSSDGVSIDIVSERKSKKKPAGFVGATVNMVNAVIGAGLLGLPFAFAKAGIVPATIMAVFMCFLSMLTGYYLSYASDATNTYVYGELVGRVFGPMGIMFGSICWFFTCFGYTWAYVVLSGDFLTSFLRCLGVPHDSIWVSRWLLTVLLGFFLFQPLSWFRRVDSLKFTSFFALIAIVYSVIIVIVRYPFPSTPGVDARGPPEAFHASFTIVQTFSSFVFAFGAHPSFPSIHGELREKSMSLMMKVQITGFIICFCLYVACAIFGYLSFTDMFWSAESPGNILSLYPDNDYFSLAARLCTMVSVVTGYPLFIIPCRQALLNTIRVIYDIAKKPKHIKVRNMYDAAPPRPLIPPHWKEKNVCCGLTKHHMTTALIGTALTAIFTILSSFFSQVNFVFGLFGSTAGTLICFIIPALLYQQVRRHPERFVNLNRKNIIEGNTAITAITDEPVGTDTMPKAQQRIVQTTLNPEMADIETGVNLPPQNIGVAPAHSRMGLLQMQSPQIIQTGSGLSAGQLNRTDSLGSGFTGTTTPMPNGDAKNEASVDNPLSTNVESINTTLGEERQQVRSFDDHREGQLGSGGRDDAIEMVPYESRNGGEDDGENPIQRSTDAFPVTEAPAYVSSGVQFSLPDSPENDDKYTARLRYLLTPLPASHWKIWSSFLVVIVGAALGLMSLVMTILYDTPIHKKLGI</sequence>
<feature type="transmembrane region" description="Helical" evidence="6">
    <location>
        <begin position="249"/>
        <end position="270"/>
    </location>
</feature>
<organism evidence="8 9">
    <name type="scientific">Blattamonas nauphoetae</name>
    <dbReference type="NCBI Taxonomy" id="2049346"/>
    <lineage>
        <taxon>Eukaryota</taxon>
        <taxon>Metamonada</taxon>
        <taxon>Preaxostyla</taxon>
        <taxon>Oxymonadida</taxon>
        <taxon>Blattamonas</taxon>
    </lineage>
</organism>
<evidence type="ECO:0000256" key="2">
    <source>
        <dbReference type="ARBA" id="ARBA00022692"/>
    </source>
</evidence>
<keyword evidence="9" id="KW-1185">Reference proteome</keyword>
<comment type="subcellular location">
    <subcellularLocation>
        <location evidence="1">Membrane</location>
        <topology evidence="1">Multi-pass membrane protein</topology>
    </subcellularLocation>
</comment>
<evidence type="ECO:0000256" key="1">
    <source>
        <dbReference type="ARBA" id="ARBA00004141"/>
    </source>
</evidence>
<comment type="caution">
    <text evidence="8">The sequence shown here is derived from an EMBL/GenBank/DDBJ whole genome shotgun (WGS) entry which is preliminary data.</text>
</comment>
<feature type="transmembrane region" description="Helical" evidence="6">
    <location>
        <begin position="25"/>
        <end position="47"/>
    </location>
</feature>
<evidence type="ECO:0000259" key="7">
    <source>
        <dbReference type="Pfam" id="PF01490"/>
    </source>
</evidence>
<evidence type="ECO:0000256" key="5">
    <source>
        <dbReference type="SAM" id="MobiDB-lite"/>
    </source>
</evidence>
<feature type="transmembrane region" description="Helical" evidence="6">
    <location>
        <begin position="140"/>
        <end position="160"/>
    </location>
</feature>
<dbReference type="Pfam" id="PF01490">
    <property type="entry name" value="Aa_trans"/>
    <property type="match status" value="1"/>
</dbReference>
<name>A0ABQ9YC43_9EUKA</name>
<dbReference type="InterPro" id="IPR013057">
    <property type="entry name" value="AA_transpt_TM"/>
</dbReference>
<feature type="compositionally biased region" description="Polar residues" evidence="5">
    <location>
        <begin position="546"/>
        <end position="559"/>
    </location>
</feature>
<reference evidence="8 9" key="1">
    <citation type="journal article" date="2022" name="bioRxiv">
        <title>Genomics of Preaxostyla Flagellates Illuminates Evolutionary Transitions and the Path Towards Mitochondrial Loss.</title>
        <authorList>
            <person name="Novak L.V.F."/>
            <person name="Treitli S.C."/>
            <person name="Pyrih J."/>
            <person name="Halakuc P."/>
            <person name="Pipaliya S.V."/>
            <person name="Vacek V."/>
            <person name="Brzon O."/>
            <person name="Soukal P."/>
            <person name="Eme L."/>
            <person name="Dacks J.B."/>
            <person name="Karnkowska A."/>
            <person name="Elias M."/>
            <person name="Hampl V."/>
        </authorList>
    </citation>
    <scope>NUCLEOTIDE SEQUENCE [LARGE SCALE GENOMIC DNA]</scope>
    <source>
        <strain evidence="8">NAU3</strain>
        <tissue evidence="8">Gut</tissue>
    </source>
</reference>
<evidence type="ECO:0000256" key="4">
    <source>
        <dbReference type="ARBA" id="ARBA00023136"/>
    </source>
</evidence>
<feature type="transmembrane region" description="Helical" evidence="6">
    <location>
        <begin position="97"/>
        <end position="120"/>
    </location>
</feature>
<keyword evidence="2 6" id="KW-0812">Transmembrane</keyword>
<dbReference type="Proteomes" id="UP001281761">
    <property type="component" value="Unassembled WGS sequence"/>
</dbReference>
<evidence type="ECO:0000313" key="8">
    <source>
        <dbReference type="EMBL" id="KAK2961174.1"/>
    </source>
</evidence>
<feature type="compositionally biased region" description="Basic and acidic residues" evidence="5">
    <location>
        <begin position="560"/>
        <end position="585"/>
    </location>
</feature>
<dbReference type="PANTHER" id="PTHR22950">
    <property type="entry name" value="AMINO ACID TRANSPORTER"/>
    <property type="match status" value="1"/>
</dbReference>
<keyword evidence="4 6" id="KW-0472">Membrane</keyword>
<feature type="transmembrane region" description="Helical" evidence="6">
    <location>
        <begin position="373"/>
        <end position="390"/>
    </location>
</feature>
<feature type="transmembrane region" description="Helical" evidence="6">
    <location>
        <begin position="292"/>
        <end position="314"/>
    </location>
</feature>
<dbReference type="EMBL" id="JARBJD010000018">
    <property type="protein sequence ID" value="KAK2961174.1"/>
    <property type="molecule type" value="Genomic_DNA"/>
</dbReference>
<protein>
    <submittedName>
        <fullName evidence="8">Transmembrane amino acid transporter</fullName>
    </submittedName>
</protein>
<keyword evidence="3 6" id="KW-1133">Transmembrane helix</keyword>
<feature type="region of interest" description="Disordered" evidence="5">
    <location>
        <begin position="522"/>
        <end position="608"/>
    </location>
</feature>
<evidence type="ECO:0000256" key="6">
    <source>
        <dbReference type="SAM" id="Phobius"/>
    </source>
</evidence>
<evidence type="ECO:0000313" key="9">
    <source>
        <dbReference type="Proteomes" id="UP001281761"/>
    </source>
</evidence>
<feature type="compositionally biased region" description="Polar residues" evidence="5">
    <location>
        <begin position="522"/>
        <end position="533"/>
    </location>
</feature>
<feature type="domain" description="Amino acid transporter transmembrane" evidence="7">
    <location>
        <begin position="24"/>
        <end position="422"/>
    </location>
</feature>
<evidence type="ECO:0000256" key="3">
    <source>
        <dbReference type="ARBA" id="ARBA00022989"/>
    </source>
</evidence>
<feature type="transmembrane region" description="Helical" evidence="6">
    <location>
        <begin position="211"/>
        <end position="229"/>
    </location>
</feature>
<feature type="transmembrane region" description="Helical" evidence="6">
    <location>
        <begin position="661"/>
        <end position="681"/>
    </location>
</feature>